<organism evidence="1 2">
    <name type="scientific">Dipteronia sinensis</name>
    <dbReference type="NCBI Taxonomy" id="43782"/>
    <lineage>
        <taxon>Eukaryota</taxon>
        <taxon>Viridiplantae</taxon>
        <taxon>Streptophyta</taxon>
        <taxon>Embryophyta</taxon>
        <taxon>Tracheophyta</taxon>
        <taxon>Spermatophyta</taxon>
        <taxon>Magnoliopsida</taxon>
        <taxon>eudicotyledons</taxon>
        <taxon>Gunneridae</taxon>
        <taxon>Pentapetalae</taxon>
        <taxon>rosids</taxon>
        <taxon>malvids</taxon>
        <taxon>Sapindales</taxon>
        <taxon>Sapindaceae</taxon>
        <taxon>Hippocastanoideae</taxon>
        <taxon>Acereae</taxon>
        <taxon>Dipteronia</taxon>
    </lineage>
</organism>
<dbReference type="Proteomes" id="UP001281410">
    <property type="component" value="Unassembled WGS sequence"/>
</dbReference>
<evidence type="ECO:0000313" key="2">
    <source>
        <dbReference type="Proteomes" id="UP001281410"/>
    </source>
</evidence>
<accession>A0AAE0B2X8</accession>
<evidence type="ECO:0000313" key="1">
    <source>
        <dbReference type="EMBL" id="KAK3228184.1"/>
    </source>
</evidence>
<sequence length="187" mass="21418">MQINVSCPICGKHPETIVHALWSCYNIKGLRSACDFLMNIKVAKNMQFLDIMILCISIMRTEEFELLCMMLWRVWFCHNGMIHDSKLFDVSEVMPWATSYIVEFKRANTMDVREAGKWHKQLWKWCPPIADKFKMNTYAAIQSEVGRVGVWIIIRDSTGNVLASSAQNIKAEFSPTIAVAVALLRGL</sequence>
<reference evidence="1" key="1">
    <citation type="journal article" date="2023" name="Plant J.">
        <title>Genome sequences and population genomics provide insights into the demographic history, inbreeding, and mutation load of two 'living fossil' tree species of Dipteronia.</title>
        <authorList>
            <person name="Feng Y."/>
            <person name="Comes H.P."/>
            <person name="Chen J."/>
            <person name="Zhu S."/>
            <person name="Lu R."/>
            <person name="Zhang X."/>
            <person name="Li P."/>
            <person name="Qiu J."/>
            <person name="Olsen K.M."/>
            <person name="Qiu Y."/>
        </authorList>
    </citation>
    <scope>NUCLEOTIDE SEQUENCE</scope>
    <source>
        <strain evidence="1">NBL</strain>
    </source>
</reference>
<protein>
    <recommendedName>
        <fullName evidence="3">Reverse transcriptase zinc-binding domain-containing protein</fullName>
    </recommendedName>
</protein>
<dbReference type="AlphaFoldDB" id="A0AAE0B2X8"/>
<dbReference type="EMBL" id="JANJYJ010000002">
    <property type="protein sequence ID" value="KAK3228184.1"/>
    <property type="molecule type" value="Genomic_DNA"/>
</dbReference>
<comment type="caution">
    <text evidence="1">The sequence shown here is derived from an EMBL/GenBank/DDBJ whole genome shotgun (WGS) entry which is preliminary data.</text>
</comment>
<gene>
    <name evidence="1" type="ORF">Dsin_008046</name>
</gene>
<name>A0AAE0B2X8_9ROSI</name>
<proteinExistence type="predicted"/>
<evidence type="ECO:0008006" key="3">
    <source>
        <dbReference type="Google" id="ProtNLM"/>
    </source>
</evidence>
<keyword evidence="2" id="KW-1185">Reference proteome</keyword>